<evidence type="ECO:0000256" key="12">
    <source>
        <dbReference type="RuleBase" id="RU003693"/>
    </source>
</evidence>
<evidence type="ECO:0000256" key="6">
    <source>
        <dbReference type="ARBA" id="ARBA00022679"/>
    </source>
</evidence>
<dbReference type="Pfam" id="PF00155">
    <property type="entry name" value="Aminotran_1_2"/>
    <property type="match status" value="1"/>
</dbReference>
<name>A0A270BTE8_9PROT</name>
<dbReference type="SUPFAM" id="SSF53383">
    <property type="entry name" value="PLP-dependent transferases"/>
    <property type="match status" value="1"/>
</dbReference>
<evidence type="ECO:0000313" key="14">
    <source>
        <dbReference type="EMBL" id="PAL28322.1"/>
    </source>
</evidence>
<comment type="similarity">
    <text evidence="3">Belongs to the class-II pyridoxal-phosphate-dependent aminotransferase family. BioF subfamily.</text>
</comment>
<dbReference type="InterPro" id="IPR015424">
    <property type="entry name" value="PyrdxlP-dep_Trfase"/>
</dbReference>
<evidence type="ECO:0000256" key="7">
    <source>
        <dbReference type="ARBA" id="ARBA00022756"/>
    </source>
</evidence>
<evidence type="ECO:0000256" key="3">
    <source>
        <dbReference type="ARBA" id="ARBA00010008"/>
    </source>
</evidence>
<dbReference type="GO" id="GO:0030170">
    <property type="term" value="F:pyridoxal phosphate binding"/>
    <property type="evidence" value="ECO:0007669"/>
    <property type="project" value="InterPro"/>
</dbReference>
<organism evidence="14 15">
    <name type="scientific">Acetobacter syzygii</name>
    <dbReference type="NCBI Taxonomy" id="146476"/>
    <lineage>
        <taxon>Bacteria</taxon>
        <taxon>Pseudomonadati</taxon>
        <taxon>Pseudomonadota</taxon>
        <taxon>Alphaproteobacteria</taxon>
        <taxon>Acetobacterales</taxon>
        <taxon>Acetobacteraceae</taxon>
        <taxon>Acetobacter</taxon>
    </lineage>
</organism>
<dbReference type="RefSeq" id="WP_048853940.1">
    <property type="nucleotide sequence ID" value="NZ_BAMZ01000014.1"/>
</dbReference>
<dbReference type="EMBL" id="NDFP01000002">
    <property type="protein sequence ID" value="PAL28322.1"/>
    <property type="molecule type" value="Genomic_DNA"/>
</dbReference>
<sequence>MTRFDNLFQQGLAGFAAQGRMRSCQQWHGAGPGLLQRPESNAVLVDFSSNDYLGLRTHPLLLERANMWAKVEGTGSGASRLVTGTPPQTVALERRLAQLKNMEAARILASGWQANASVVPALARFSTQIMGAPPVVVVDRLIHASLYHGCAAAGVRPKRFRHNDMAHLDALLGQEVGAGLKIVLTESVFSMDGDRADMPTLQRITQRHNAFLCVDEAHATGILGEQGKGLASGQADLIIGTFSKALGGMGAFVAASDAVCRWLDNTASGFIYSTAPSALVLGAVDAALDLLPGMAAERAHVADLATQFRSKMVQAGLEVGPSTTQIVPVVVGAEQTALAVAQAVERAGFLAVAIRPPTVPPGGCRLRVVFHAHHTYEQMQGLARAVVDAVRATCPLEQE</sequence>
<keyword evidence="6" id="KW-0808">Transferase</keyword>
<dbReference type="STRING" id="1231343.Absy_014_128"/>
<comment type="subunit">
    <text evidence="4">Homodimer.</text>
</comment>
<dbReference type="OrthoDB" id="9807157at2"/>
<dbReference type="GO" id="GO:0008710">
    <property type="term" value="F:8-amino-7-oxononanoate synthase activity"/>
    <property type="evidence" value="ECO:0007669"/>
    <property type="project" value="UniProtKB-EC"/>
</dbReference>
<dbReference type="InterPro" id="IPR015421">
    <property type="entry name" value="PyrdxlP-dep_Trfase_major"/>
</dbReference>
<evidence type="ECO:0000313" key="15">
    <source>
        <dbReference type="Proteomes" id="UP000216033"/>
    </source>
</evidence>
<dbReference type="GeneID" id="98302568"/>
<dbReference type="Proteomes" id="UP000216033">
    <property type="component" value="Unassembled WGS sequence"/>
</dbReference>
<dbReference type="PANTHER" id="PTHR13693">
    <property type="entry name" value="CLASS II AMINOTRANSFERASE/8-AMINO-7-OXONONANOATE SYNTHASE"/>
    <property type="match status" value="1"/>
</dbReference>
<dbReference type="InterPro" id="IPR001917">
    <property type="entry name" value="Aminotrans_II_pyridoxalP_BS"/>
</dbReference>
<evidence type="ECO:0000256" key="4">
    <source>
        <dbReference type="ARBA" id="ARBA00011738"/>
    </source>
</evidence>
<evidence type="ECO:0000256" key="11">
    <source>
        <dbReference type="ARBA" id="ARBA00047715"/>
    </source>
</evidence>
<evidence type="ECO:0000256" key="2">
    <source>
        <dbReference type="ARBA" id="ARBA00004746"/>
    </source>
</evidence>
<protein>
    <recommendedName>
        <fullName evidence="5">8-amino-7-oxononanoate synthase</fullName>
        <ecNumber evidence="5">2.3.1.47</ecNumber>
    </recommendedName>
    <alternativeName>
        <fullName evidence="9">7-keto-8-amino-pelargonic acid synthase</fullName>
    </alternativeName>
    <alternativeName>
        <fullName evidence="10">8-amino-7-ketopelargonate synthase</fullName>
    </alternativeName>
</protein>
<evidence type="ECO:0000256" key="8">
    <source>
        <dbReference type="ARBA" id="ARBA00022898"/>
    </source>
</evidence>
<gene>
    <name evidence="14" type="ORF">B9K05_03295</name>
</gene>
<comment type="pathway">
    <text evidence="2">Cofactor biosynthesis; biotin biosynthesis.</text>
</comment>
<evidence type="ECO:0000256" key="1">
    <source>
        <dbReference type="ARBA" id="ARBA00001933"/>
    </source>
</evidence>
<dbReference type="GO" id="GO:0009102">
    <property type="term" value="P:biotin biosynthetic process"/>
    <property type="evidence" value="ECO:0007669"/>
    <property type="project" value="UniProtKB-KW"/>
</dbReference>
<evidence type="ECO:0000256" key="10">
    <source>
        <dbReference type="ARBA" id="ARBA00033381"/>
    </source>
</evidence>
<reference evidence="14 15" key="1">
    <citation type="submission" date="2017-04" db="EMBL/GenBank/DDBJ databases">
        <title>Kefir bacterial isolates.</title>
        <authorList>
            <person name="Kim Y."/>
            <person name="Blasche S."/>
            <person name="Patil K.R."/>
        </authorList>
    </citation>
    <scope>NUCLEOTIDE SEQUENCE [LARGE SCALE GENOMIC DNA]</scope>
    <source>
        <strain evidence="14 15">KR-2</strain>
    </source>
</reference>
<keyword evidence="15" id="KW-1185">Reference proteome</keyword>
<comment type="cofactor">
    <cofactor evidence="1 12">
        <name>pyridoxal 5'-phosphate</name>
        <dbReference type="ChEBI" id="CHEBI:597326"/>
    </cofactor>
</comment>
<dbReference type="InterPro" id="IPR004839">
    <property type="entry name" value="Aminotransferase_I/II_large"/>
</dbReference>
<comment type="catalytic activity">
    <reaction evidence="11">
        <text>6-carboxyhexanoyl-[ACP] + L-alanine + H(+) = (8S)-8-amino-7-oxononanoate + holo-[ACP] + CO2</text>
        <dbReference type="Rhea" id="RHEA:42288"/>
        <dbReference type="Rhea" id="RHEA-COMP:9685"/>
        <dbReference type="Rhea" id="RHEA-COMP:9955"/>
        <dbReference type="ChEBI" id="CHEBI:15378"/>
        <dbReference type="ChEBI" id="CHEBI:16526"/>
        <dbReference type="ChEBI" id="CHEBI:57972"/>
        <dbReference type="ChEBI" id="CHEBI:64479"/>
        <dbReference type="ChEBI" id="CHEBI:78846"/>
        <dbReference type="ChEBI" id="CHEBI:149468"/>
        <dbReference type="EC" id="2.3.1.47"/>
    </reaction>
</comment>
<evidence type="ECO:0000256" key="5">
    <source>
        <dbReference type="ARBA" id="ARBA00013187"/>
    </source>
</evidence>
<keyword evidence="8 12" id="KW-0663">Pyridoxal phosphate</keyword>
<dbReference type="PANTHER" id="PTHR13693:SF100">
    <property type="entry name" value="8-AMINO-7-OXONONANOATE SYNTHASE"/>
    <property type="match status" value="1"/>
</dbReference>
<dbReference type="PROSITE" id="PS00599">
    <property type="entry name" value="AA_TRANSFER_CLASS_2"/>
    <property type="match status" value="1"/>
</dbReference>
<feature type="domain" description="Aminotransferase class I/classII large" evidence="13">
    <location>
        <begin position="44"/>
        <end position="385"/>
    </location>
</feature>
<accession>A0A270BTE8</accession>
<dbReference type="InterPro" id="IPR015422">
    <property type="entry name" value="PyrdxlP-dep_Trfase_small"/>
</dbReference>
<evidence type="ECO:0000259" key="13">
    <source>
        <dbReference type="Pfam" id="PF00155"/>
    </source>
</evidence>
<keyword evidence="7" id="KW-0093">Biotin biosynthesis</keyword>
<dbReference type="EC" id="2.3.1.47" evidence="5"/>
<evidence type="ECO:0000256" key="9">
    <source>
        <dbReference type="ARBA" id="ARBA00032610"/>
    </source>
</evidence>
<comment type="caution">
    <text evidence="14">The sequence shown here is derived from an EMBL/GenBank/DDBJ whole genome shotgun (WGS) entry which is preliminary data.</text>
</comment>
<dbReference type="Gene3D" id="3.40.640.10">
    <property type="entry name" value="Type I PLP-dependent aspartate aminotransferase-like (Major domain)"/>
    <property type="match status" value="1"/>
</dbReference>
<dbReference type="Gene3D" id="3.90.1150.10">
    <property type="entry name" value="Aspartate Aminotransferase, domain 1"/>
    <property type="match status" value="1"/>
</dbReference>
<dbReference type="AlphaFoldDB" id="A0A270BTE8"/>
<dbReference type="InterPro" id="IPR050087">
    <property type="entry name" value="AON_synthase_class-II"/>
</dbReference>
<proteinExistence type="inferred from homology"/>